<dbReference type="Gene3D" id="3.30.160.60">
    <property type="entry name" value="Classic Zinc Finger"/>
    <property type="match status" value="1"/>
</dbReference>
<dbReference type="OrthoDB" id="6042961at2759"/>
<feature type="domain" description="RING-type" evidence="7">
    <location>
        <begin position="18"/>
        <end position="61"/>
    </location>
</feature>
<feature type="domain" description="B box-type" evidence="8">
    <location>
        <begin position="155"/>
        <end position="197"/>
    </location>
</feature>
<dbReference type="Gene3D" id="3.30.40.10">
    <property type="entry name" value="Zinc/RING finger domain, C3HC4 (zinc finger)"/>
    <property type="match status" value="1"/>
</dbReference>
<dbReference type="PANTHER" id="PTHR25462:SF299">
    <property type="entry name" value="E3 UBIQUITIN-PROTEIN LIGASE TRIM56"/>
    <property type="match status" value="1"/>
</dbReference>
<proteinExistence type="predicted"/>
<evidence type="ECO:0000313" key="9">
    <source>
        <dbReference type="EMBL" id="PVD35042.1"/>
    </source>
</evidence>
<dbReference type="PROSITE" id="PS50119">
    <property type="entry name" value="ZF_BBOX"/>
    <property type="match status" value="2"/>
</dbReference>
<comment type="caution">
    <text evidence="9">The sequence shown here is derived from an EMBL/GenBank/DDBJ whole genome shotgun (WGS) entry which is preliminary data.</text>
</comment>
<evidence type="ECO:0008006" key="11">
    <source>
        <dbReference type="Google" id="ProtNLM"/>
    </source>
</evidence>
<dbReference type="GO" id="GO:0045087">
    <property type="term" value="P:innate immune response"/>
    <property type="evidence" value="ECO:0007669"/>
    <property type="project" value="TreeGrafter"/>
</dbReference>
<evidence type="ECO:0000313" key="10">
    <source>
        <dbReference type="Proteomes" id="UP000245119"/>
    </source>
</evidence>
<keyword evidence="10" id="KW-1185">Reference proteome</keyword>
<name>A0A2T7PNR6_POMCA</name>
<dbReference type="PROSITE" id="PS50089">
    <property type="entry name" value="ZF_RING_2"/>
    <property type="match status" value="1"/>
</dbReference>
<feature type="coiled-coil region" evidence="5">
    <location>
        <begin position="219"/>
        <end position="246"/>
    </location>
</feature>
<protein>
    <recommendedName>
        <fullName evidence="11">RING-type E3 ubiquitin transferase</fullName>
    </recommendedName>
</protein>
<dbReference type="InterPro" id="IPR013083">
    <property type="entry name" value="Znf_RING/FYVE/PHD"/>
</dbReference>
<dbReference type="SUPFAM" id="SSF57845">
    <property type="entry name" value="B-box zinc-binding domain"/>
    <property type="match status" value="1"/>
</dbReference>
<gene>
    <name evidence="9" type="ORF">C0Q70_06323</name>
</gene>
<keyword evidence="5" id="KW-0175">Coiled coil</keyword>
<evidence type="ECO:0000256" key="1">
    <source>
        <dbReference type="ARBA" id="ARBA00022723"/>
    </source>
</evidence>
<dbReference type="GO" id="GO:0061630">
    <property type="term" value="F:ubiquitin protein ligase activity"/>
    <property type="evidence" value="ECO:0007669"/>
    <property type="project" value="TreeGrafter"/>
</dbReference>
<dbReference type="Pfam" id="PF13920">
    <property type="entry name" value="zf-C3HC4_3"/>
    <property type="match status" value="1"/>
</dbReference>
<dbReference type="AlphaFoldDB" id="A0A2T7PNR6"/>
<dbReference type="PROSITE" id="PS00518">
    <property type="entry name" value="ZF_RING_1"/>
    <property type="match status" value="1"/>
</dbReference>
<accession>A0A2T7PNR6</accession>
<dbReference type="SUPFAM" id="SSF57850">
    <property type="entry name" value="RING/U-box"/>
    <property type="match status" value="1"/>
</dbReference>
<keyword evidence="2 4" id="KW-0863">Zinc-finger</keyword>
<dbReference type="EMBL" id="PZQS01000003">
    <property type="protein sequence ID" value="PVD35042.1"/>
    <property type="molecule type" value="Genomic_DNA"/>
</dbReference>
<sequence length="481" mass="54323">MNASSLTSSEGKEGHPVCTICQEERRYLKQIPCRHVFCETCLQLLINSTEVEEKFPCPMCRASTSVPVGGASGFETYFEPTASPENIMETTSLKLSANNEAKICRECEEEVTKYICVQCKKAVCTSCAEDHGEDCHTLVLLRGRNLDLERTLQMTNSTKCQKHGKLEMQFYCQTCKEPICEQCKLLRTHHRHAIEDLPESCVRAKESILTSQKRVTSGIRLLETVLSDVERRRSELKRQKSQAEGAICAQAEEACRLVLARKTDALNELTDMVNTIDQQYALESDSVCLSKKSEPDKVGLVNINGHCRRTKLKEIVFSKRTLRAYIKCNVFNKEIVFDVPASVHLHDLYKQNGFVILCKRPLAMDANEDKTIFAVLDDDFRVYIFRRGESLPFSSYPPANSKSVVGFIADVCFYRLADREVLLLADKGHDDLHVVDVQRGVDWCVASLPVLRQTNCLPKPRRSTWTQKPVSYGSAAAEEES</sequence>
<keyword evidence="3" id="KW-0862">Zinc</keyword>
<dbReference type="PANTHER" id="PTHR25462">
    <property type="entry name" value="BONUS, ISOFORM C-RELATED"/>
    <property type="match status" value="1"/>
</dbReference>
<evidence type="ECO:0000256" key="6">
    <source>
        <dbReference type="SAM" id="MobiDB-lite"/>
    </source>
</evidence>
<dbReference type="CDD" id="cd19756">
    <property type="entry name" value="Bbox2"/>
    <property type="match status" value="1"/>
</dbReference>
<evidence type="ECO:0000256" key="2">
    <source>
        <dbReference type="ARBA" id="ARBA00022771"/>
    </source>
</evidence>
<dbReference type="GO" id="GO:0005654">
    <property type="term" value="C:nucleoplasm"/>
    <property type="evidence" value="ECO:0007669"/>
    <property type="project" value="TreeGrafter"/>
</dbReference>
<dbReference type="InterPro" id="IPR017907">
    <property type="entry name" value="Znf_RING_CS"/>
</dbReference>
<dbReference type="Proteomes" id="UP000245119">
    <property type="component" value="Linkage Group LG3"/>
</dbReference>
<evidence type="ECO:0000256" key="5">
    <source>
        <dbReference type="SAM" id="Coils"/>
    </source>
</evidence>
<dbReference type="InterPro" id="IPR001841">
    <property type="entry name" value="Znf_RING"/>
</dbReference>
<dbReference type="InterPro" id="IPR000315">
    <property type="entry name" value="Znf_B-box"/>
</dbReference>
<dbReference type="GO" id="GO:0060340">
    <property type="term" value="P:positive regulation of type I interferon-mediated signaling pathway"/>
    <property type="evidence" value="ECO:0007669"/>
    <property type="project" value="TreeGrafter"/>
</dbReference>
<evidence type="ECO:0000259" key="8">
    <source>
        <dbReference type="PROSITE" id="PS50119"/>
    </source>
</evidence>
<evidence type="ECO:0000256" key="4">
    <source>
        <dbReference type="PROSITE-ProRule" id="PRU00024"/>
    </source>
</evidence>
<reference evidence="9 10" key="1">
    <citation type="submission" date="2018-04" db="EMBL/GenBank/DDBJ databases">
        <title>The genome of golden apple snail Pomacea canaliculata provides insight into stress tolerance and invasive adaptation.</title>
        <authorList>
            <person name="Liu C."/>
            <person name="Liu B."/>
            <person name="Ren Y."/>
            <person name="Zhang Y."/>
            <person name="Wang H."/>
            <person name="Li S."/>
            <person name="Jiang F."/>
            <person name="Yin L."/>
            <person name="Zhang G."/>
            <person name="Qian W."/>
            <person name="Fan W."/>
        </authorList>
    </citation>
    <scope>NUCLEOTIDE SEQUENCE [LARGE SCALE GENOMIC DNA]</scope>
    <source>
        <strain evidence="9">SZHN2017</strain>
        <tissue evidence="9">Muscle</tissue>
    </source>
</reference>
<dbReference type="Pfam" id="PF00643">
    <property type="entry name" value="zf-B_box"/>
    <property type="match status" value="1"/>
</dbReference>
<dbReference type="SMART" id="SM00184">
    <property type="entry name" value="RING"/>
    <property type="match status" value="1"/>
</dbReference>
<organism evidence="9 10">
    <name type="scientific">Pomacea canaliculata</name>
    <name type="common">Golden apple snail</name>
    <dbReference type="NCBI Taxonomy" id="400727"/>
    <lineage>
        <taxon>Eukaryota</taxon>
        <taxon>Metazoa</taxon>
        <taxon>Spiralia</taxon>
        <taxon>Lophotrochozoa</taxon>
        <taxon>Mollusca</taxon>
        <taxon>Gastropoda</taxon>
        <taxon>Caenogastropoda</taxon>
        <taxon>Architaenioglossa</taxon>
        <taxon>Ampullarioidea</taxon>
        <taxon>Ampullariidae</taxon>
        <taxon>Pomacea</taxon>
    </lineage>
</organism>
<evidence type="ECO:0000259" key="7">
    <source>
        <dbReference type="PROSITE" id="PS50089"/>
    </source>
</evidence>
<dbReference type="SMART" id="SM00336">
    <property type="entry name" value="BBOX"/>
    <property type="match status" value="2"/>
</dbReference>
<feature type="region of interest" description="Disordered" evidence="6">
    <location>
        <begin position="461"/>
        <end position="481"/>
    </location>
</feature>
<keyword evidence="1" id="KW-0479">Metal-binding</keyword>
<dbReference type="GO" id="GO:0008270">
    <property type="term" value="F:zinc ion binding"/>
    <property type="evidence" value="ECO:0007669"/>
    <property type="project" value="UniProtKB-KW"/>
</dbReference>
<evidence type="ECO:0000256" key="3">
    <source>
        <dbReference type="ARBA" id="ARBA00022833"/>
    </source>
</evidence>
<dbReference type="InterPro" id="IPR047153">
    <property type="entry name" value="TRIM45/56/19-like"/>
</dbReference>
<feature type="domain" description="B box-type" evidence="8">
    <location>
        <begin position="99"/>
        <end position="141"/>
    </location>
</feature>